<reference evidence="8 10" key="1">
    <citation type="submission" date="2008-03" db="EMBL/GenBank/DDBJ databases">
        <title>Annotation of Ixodes scapularis.</title>
        <authorList>
            <consortium name="Ixodes scapularis Genome Project Consortium"/>
            <person name="Caler E."/>
            <person name="Hannick L.I."/>
            <person name="Bidwell S."/>
            <person name="Joardar V."/>
            <person name="Thiagarajan M."/>
            <person name="Amedeo P."/>
            <person name="Galinsky K.J."/>
            <person name="Schobel S."/>
            <person name="Inman J."/>
            <person name="Hostetler J."/>
            <person name="Miller J."/>
            <person name="Hammond M."/>
            <person name="Megy K."/>
            <person name="Lawson D."/>
            <person name="Kodira C."/>
            <person name="Sutton G."/>
            <person name="Meyer J."/>
            <person name="Hill C.A."/>
            <person name="Birren B."/>
            <person name="Nene V."/>
            <person name="Collins F."/>
            <person name="Alarcon-Chaidez F."/>
            <person name="Wikel S."/>
            <person name="Strausberg R."/>
        </authorList>
    </citation>
    <scope>NUCLEOTIDE SEQUENCE [LARGE SCALE GENOMIC DNA]</scope>
    <source>
        <strain evidence="10">Wikel</strain>
        <strain evidence="8">Wikel colony</strain>
    </source>
</reference>
<evidence type="ECO:0000256" key="3">
    <source>
        <dbReference type="ARBA" id="ARBA00022529"/>
    </source>
</evidence>
<protein>
    <submittedName>
        <fullName evidence="8 9">Antimicrobial peptide, putative</fullName>
    </submittedName>
</protein>
<evidence type="ECO:0000313" key="8">
    <source>
        <dbReference type="EMBL" id="EEC13914.1"/>
    </source>
</evidence>
<dbReference type="PaxDb" id="6945-B7Q4Z2"/>
<feature type="signal peptide" evidence="6">
    <location>
        <begin position="1"/>
        <end position="23"/>
    </location>
</feature>
<proteinExistence type="predicted"/>
<dbReference type="EMBL" id="DS858447">
    <property type="protein sequence ID" value="EEC13914.1"/>
    <property type="molecule type" value="Genomic_DNA"/>
</dbReference>
<keyword evidence="3" id="KW-0929">Antimicrobial</keyword>
<dbReference type="InParanoid" id="B7Q4Z2"/>
<evidence type="ECO:0000256" key="6">
    <source>
        <dbReference type="SAM" id="SignalP"/>
    </source>
</evidence>
<comment type="subcellular location">
    <subcellularLocation>
        <location evidence="1">Secreted</location>
    </subcellularLocation>
</comment>
<evidence type="ECO:0000256" key="4">
    <source>
        <dbReference type="ARBA" id="ARBA00023022"/>
    </source>
</evidence>
<dbReference type="Proteomes" id="UP000001555">
    <property type="component" value="Unassembled WGS sequence"/>
</dbReference>
<keyword evidence="6" id="KW-0732">Signal</keyword>
<evidence type="ECO:0000256" key="1">
    <source>
        <dbReference type="ARBA" id="ARBA00004613"/>
    </source>
</evidence>
<dbReference type="GO" id="GO:0005576">
    <property type="term" value="C:extracellular region"/>
    <property type="evidence" value="ECO:0007669"/>
    <property type="project" value="UniProtKB-SubCell"/>
</dbReference>
<keyword evidence="2" id="KW-0964">Secreted</keyword>
<dbReference type="PROSITE" id="PS51378">
    <property type="entry name" value="INVERT_DEFENSINS"/>
    <property type="match status" value="1"/>
</dbReference>
<dbReference type="Pfam" id="PF01097">
    <property type="entry name" value="Defensin_2"/>
    <property type="match status" value="1"/>
</dbReference>
<dbReference type="VEuPathDB" id="VectorBase:ISCI005927"/>
<dbReference type="HOGENOM" id="CLU_180292_0_0_1"/>
<feature type="domain" description="Invertebrate defensins family profile" evidence="7">
    <location>
        <begin position="33"/>
        <end position="69"/>
    </location>
</feature>
<evidence type="ECO:0000259" key="7">
    <source>
        <dbReference type="PROSITE" id="PS51378"/>
    </source>
</evidence>
<dbReference type="AlphaFoldDB" id="B7Q4Z2"/>
<dbReference type="EMBL" id="ABJB010241634">
    <property type="status" value="NOT_ANNOTATED_CDS"/>
    <property type="molecule type" value="Genomic_DNA"/>
</dbReference>
<keyword evidence="10" id="KW-1185">Reference proteome</keyword>
<keyword evidence="4" id="KW-0044">Antibiotic</keyword>
<reference evidence="9" key="2">
    <citation type="submission" date="2020-05" db="UniProtKB">
        <authorList>
            <consortium name="EnsemblMetazoa"/>
        </authorList>
    </citation>
    <scope>IDENTIFICATION</scope>
    <source>
        <strain evidence="9">wikel</strain>
    </source>
</reference>
<dbReference type="GO" id="GO:0042742">
    <property type="term" value="P:defense response to bacterium"/>
    <property type="evidence" value="ECO:0007669"/>
    <property type="project" value="UniProtKB-KW"/>
</dbReference>
<dbReference type="EnsemblMetazoa" id="ISCW011162-RA">
    <property type="protein sequence ID" value="ISCW011162-PA"/>
    <property type="gene ID" value="ISCW011162"/>
</dbReference>
<keyword evidence="5" id="KW-1015">Disulfide bond</keyword>
<dbReference type="OrthoDB" id="6476875at2759"/>
<dbReference type="EMBL" id="ABJB010196521">
    <property type="status" value="NOT_ANNOTATED_CDS"/>
    <property type="molecule type" value="Genomic_DNA"/>
</dbReference>
<feature type="chain" id="PRO_5010826644" evidence="6">
    <location>
        <begin position="24"/>
        <end position="70"/>
    </location>
</feature>
<evidence type="ECO:0000313" key="10">
    <source>
        <dbReference type="Proteomes" id="UP000001555"/>
    </source>
</evidence>
<evidence type="ECO:0000256" key="5">
    <source>
        <dbReference type="ARBA" id="ARBA00023157"/>
    </source>
</evidence>
<dbReference type="InterPro" id="IPR036574">
    <property type="entry name" value="Scorpion_toxin-like_sf"/>
</dbReference>
<sequence>MKVVGIALVVRLFSFSCSQGVHSQVPHVRVRRAFGCPFDQGTCHSHCRSIRRRGERCSGFAKRTCTCYQK</sequence>
<dbReference type="InterPro" id="IPR001542">
    <property type="entry name" value="Defensin_invertebrate/fungal"/>
</dbReference>
<dbReference type="VEuPathDB" id="VectorBase:ISCP_002105"/>
<organism>
    <name type="scientific">Ixodes scapularis</name>
    <name type="common">Black-legged tick</name>
    <name type="synonym">Deer tick</name>
    <dbReference type="NCBI Taxonomy" id="6945"/>
    <lineage>
        <taxon>Eukaryota</taxon>
        <taxon>Metazoa</taxon>
        <taxon>Ecdysozoa</taxon>
        <taxon>Arthropoda</taxon>
        <taxon>Chelicerata</taxon>
        <taxon>Arachnida</taxon>
        <taxon>Acari</taxon>
        <taxon>Parasitiformes</taxon>
        <taxon>Ixodida</taxon>
        <taxon>Ixodoidea</taxon>
        <taxon>Ixodidae</taxon>
        <taxon>Ixodinae</taxon>
        <taxon>Ixodes</taxon>
    </lineage>
</organism>
<gene>
    <name evidence="8" type="ORF">IscW_ISCW011162</name>
</gene>
<accession>B7Q4Z2</accession>
<dbReference type="VEuPathDB" id="VectorBase:ISCW011162"/>
<evidence type="ECO:0000256" key="2">
    <source>
        <dbReference type="ARBA" id="ARBA00022525"/>
    </source>
</evidence>
<dbReference type="SUPFAM" id="SSF57095">
    <property type="entry name" value="Scorpion toxin-like"/>
    <property type="match status" value="1"/>
</dbReference>
<name>B7Q4Z2_IXOSC</name>
<evidence type="ECO:0000313" key="9">
    <source>
        <dbReference type="EnsemblMetazoa" id="ISCW011162-PA"/>
    </source>
</evidence>